<feature type="signal peptide" evidence="1">
    <location>
        <begin position="1"/>
        <end position="23"/>
    </location>
</feature>
<dbReference type="AlphaFoldDB" id="A0A2P6C871"/>
<feature type="domain" description="DUF5689" evidence="2">
    <location>
        <begin position="56"/>
        <end position="280"/>
    </location>
</feature>
<dbReference type="OrthoDB" id="1492759at2"/>
<keyword evidence="1" id="KW-0732">Signal</keyword>
<name>A0A2P6C871_9FLAO</name>
<dbReference type="Pfam" id="PF18942">
    <property type="entry name" value="DUF5689"/>
    <property type="match status" value="1"/>
</dbReference>
<dbReference type="Proteomes" id="UP000247345">
    <property type="component" value="Unassembled WGS sequence"/>
</dbReference>
<evidence type="ECO:0000256" key="1">
    <source>
        <dbReference type="SAM" id="SignalP"/>
    </source>
</evidence>
<feature type="chain" id="PRO_5015156098" description="DUF5689 domain-containing protein" evidence="1">
    <location>
        <begin position="24"/>
        <end position="473"/>
    </location>
</feature>
<sequence length="473" mass="52433">MKKNKITAIVWTLVLSISFITCVEDGNFTVPESLGNEENEAVSNILDSIAAGSLQLKTIQQLKELYIIGDNPLEITSDIVVKGYVISSDKSGNFYKEFYVQDAPENPTAGIKVALNLSNSYNKFNIGREIYIRLKGLYVGEINSGDGNITIGGKVSTTDLNEIENVTTNQIPNHIFRTETTKEIVPKLIDFAGINETNIGTFIALENVFFDAKLGGKSYVDPKEDFDTQRKIQTCLGLGYDYIWLETSSFSRFSTETLPEKAGSIKAIVSKNFNGDLIVLNLNDTGGVYMNDERCTPLPIEEYTTILLEENFDTESGEIDVLNWINYREEGTKSWRSYTDTYSQSKAARMNSINSGDESTITWLITSGINLDATIQEFLSFETSNSFGNGSNLQALISTDFDGIESNIHTATWAVLPAKIVSNGENYKSWVHSTYIDLSNYSGTAFIAFKYTGNGNVNFDGTYELDNISVIAK</sequence>
<dbReference type="EMBL" id="MSCK01000002">
    <property type="protein sequence ID" value="PQJ69114.1"/>
    <property type="molecule type" value="Genomic_DNA"/>
</dbReference>
<evidence type="ECO:0000313" key="4">
    <source>
        <dbReference type="Proteomes" id="UP000247345"/>
    </source>
</evidence>
<gene>
    <name evidence="3" type="ORF">BTO14_13875</name>
</gene>
<proteinExistence type="predicted"/>
<organism evidence="3 4">
    <name type="scientific">Polaribacter butkevichii</name>
    <dbReference type="NCBI Taxonomy" id="218490"/>
    <lineage>
        <taxon>Bacteria</taxon>
        <taxon>Pseudomonadati</taxon>
        <taxon>Bacteroidota</taxon>
        <taxon>Flavobacteriia</taxon>
        <taxon>Flavobacteriales</taxon>
        <taxon>Flavobacteriaceae</taxon>
    </lineage>
</organism>
<protein>
    <recommendedName>
        <fullName evidence="2">DUF5689 domain-containing protein</fullName>
    </recommendedName>
</protein>
<evidence type="ECO:0000313" key="3">
    <source>
        <dbReference type="EMBL" id="PQJ69114.1"/>
    </source>
</evidence>
<dbReference type="InterPro" id="IPR043744">
    <property type="entry name" value="DUF5689"/>
</dbReference>
<accession>A0A2P6C871</accession>
<reference evidence="3 4" key="1">
    <citation type="submission" date="2016-12" db="EMBL/GenBank/DDBJ databases">
        <title>Trade-off between light-utilization and light-protection in marine flavobacteria.</title>
        <authorList>
            <person name="Kumagai Y."/>
            <person name="Yoshizawa S."/>
            <person name="Kogure K."/>
            <person name="Iwasaki W."/>
        </authorList>
    </citation>
    <scope>NUCLEOTIDE SEQUENCE [LARGE SCALE GENOMIC DNA]</scope>
    <source>
        <strain evidence="3 4">KCTC 12100</strain>
    </source>
</reference>
<evidence type="ECO:0000259" key="2">
    <source>
        <dbReference type="Pfam" id="PF18942"/>
    </source>
</evidence>
<keyword evidence="4" id="KW-1185">Reference proteome</keyword>
<dbReference type="RefSeq" id="WP_105050046.1">
    <property type="nucleotide sequence ID" value="NZ_CP150661.1"/>
</dbReference>
<comment type="caution">
    <text evidence="3">The sequence shown here is derived from an EMBL/GenBank/DDBJ whole genome shotgun (WGS) entry which is preliminary data.</text>
</comment>